<dbReference type="GO" id="GO:0003676">
    <property type="term" value="F:nucleic acid binding"/>
    <property type="evidence" value="ECO:0007669"/>
    <property type="project" value="InterPro"/>
</dbReference>
<dbReference type="Gene3D" id="3.30.420.10">
    <property type="entry name" value="Ribonuclease H-like superfamily/Ribonuclease H"/>
    <property type="match status" value="1"/>
</dbReference>
<dbReference type="RefSeq" id="WP_104354200.1">
    <property type="nucleotide sequence ID" value="NZ_CP028130.1"/>
</dbReference>
<dbReference type="PROSITE" id="PS50879">
    <property type="entry name" value="RNASE_H_1"/>
    <property type="match status" value="1"/>
</dbReference>
<dbReference type="SUPFAM" id="SSF53098">
    <property type="entry name" value="Ribonuclease H-like"/>
    <property type="match status" value="1"/>
</dbReference>
<name>A0AAD1AE77_9MICO</name>
<accession>A0AAD1AE77</accession>
<proteinExistence type="predicted"/>
<protein>
    <recommendedName>
        <fullName evidence="1">RNase H type-1 domain-containing protein</fullName>
    </recommendedName>
</protein>
<organism evidence="2 3">
    <name type="scientific">Rathayibacter iranicus</name>
    <dbReference type="NCBI Taxonomy" id="59737"/>
    <lineage>
        <taxon>Bacteria</taxon>
        <taxon>Bacillati</taxon>
        <taxon>Actinomycetota</taxon>
        <taxon>Actinomycetes</taxon>
        <taxon>Micrococcales</taxon>
        <taxon>Microbacteriaceae</taxon>
        <taxon>Rathayibacter</taxon>
    </lineage>
</organism>
<sequence length="284" mass="30751">MQTAPTVSLLVEFTYDRLAWSILSTPGGDIVPEIVARGFVSEHTTPHADHDLVRATLEHATALAAAVEDVVDVVVFNQPYRKLLAGMPSYPLLNVLPLSRINYRDQQRLSALEDLRQCLRRARPVAGSVIDVATDGAYHPHRGGGAYGWLACNGEHSFGSARVRSALDAELVAILSAVRAQPSGCTVRVSTDSRDAIAIIDGRGADARWRPSSLRLADLILLQRRRLTVRLRWVKGHAGDAMNDGADRLARLARTGGHWGTPSHPQQTIAAGIVNDARGRNSAV</sequence>
<dbReference type="InterPro" id="IPR002156">
    <property type="entry name" value="RNaseH_domain"/>
</dbReference>
<dbReference type="KEGG" id="ria:C7V51_03265"/>
<evidence type="ECO:0000313" key="2">
    <source>
        <dbReference type="EMBL" id="AZZ55014.1"/>
    </source>
</evidence>
<dbReference type="AlphaFoldDB" id="A0AAD1AE77"/>
<dbReference type="Proteomes" id="UP000283946">
    <property type="component" value="Chromosome"/>
</dbReference>
<dbReference type="EMBL" id="CP028130">
    <property type="protein sequence ID" value="AZZ55014.1"/>
    <property type="molecule type" value="Genomic_DNA"/>
</dbReference>
<dbReference type="GO" id="GO:0004523">
    <property type="term" value="F:RNA-DNA hybrid ribonuclease activity"/>
    <property type="evidence" value="ECO:0007669"/>
    <property type="project" value="InterPro"/>
</dbReference>
<dbReference type="InterPro" id="IPR012337">
    <property type="entry name" value="RNaseH-like_sf"/>
</dbReference>
<dbReference type="InterPro" id="IPR036397">
    <property type="entry name" value="RNaseH_sf"/>
</dbReference>
<gene>
    <name evidence="2" type="ORF">C7V51_03265</name>
</gene>
<reference evidence="2 3" key="1">
    <citation type="submission" date="2018-03" db="EMBL/GenBank/DDBJ databases">
        <title>Bacteriophage NCPPB3778 and a type I-E CRISPR drive the evolution of the US Biological Select Agent, Rathayibacter toxicus.</title>
        <authorList>
            <person name="Davis E.W.II."/>
            <person name="Tabima J.F."/>
            <person name="Weisberg A.J."/>
            <person name="Dantas Lopes L."/>
            <person name="Wiseman M.S."/>
            <person name="Wiseman M.S."/>
            <person name="Pupko T."/>
            <person name="Belcher M.S."/>
            <person name="Sechler A.J."/>
            <person name="Tancos M.A."/>
            <person name="Schroeder B.K."/>
            <person name="Murray T.D."/>
            <person name="Luster D.G."/>
            <person name="Schneider W.L."/>
            <person name="Rogers E."/>
            <person name="Andreote F.D."/>
            <person name="Grunwald N.J."/>
            <person name="Putnam M.L."/>
            <person name="Chang J.H."/>
        </authorList>
    </citation>
    <scope>NUCLEOTIDE SEQUENCE [LARGE SCALE GENOMIC DNA]</scope>
    <source>
        <strain evidence="2 3">NCCPB 2253</strain>
    </source>
</reference>
<dbReference type="Pfam" id="PF00075">
    <property type="entry name" value="RNase_H"/>
    <property type="match status" value="1"/>
</dbReference>
<evidence type="ECO:0000259" key="1">
    <source>
        <dbReference type="PROSITE" id="PS50879"/>
    </source>
</evidence>
<feature type="domain" description="RNase H type-1" evidence="1">
    <location>
        <begin position="126"/>
        <end position="255"/>
    </location>
</feature>
<evidence type="ECO:0000313" key="3">
    <source>
        <dbReference type="Proteomes" id="UP000283946"/>
    </source>
</evidence>